<evidence type="ECO:0000313" key="4">
    <source>
        <dbReference type="Proteomes" id="UP001428817"/>
    </source>
</evidence>
<protein>
    <submittedName>
        <fullName evidence="3">Uncharacterized protein</fullName>
    </submittedName>
</protein>
<evidence type="ECO:0000256" key="1">
    <source>
        <dbReference type="SAM" id="MobiDB-lite"/>
    </source>
</evidence>
<comment type="caution">
    <text evidence="3">The sequence shown here is derived from an EMBL/GenBank/DDBJ whole genome shotgun (WGS) entry which is preliminary data.</text>
</comment>
<keyword evidence="4" id="KW-1185">Reference proteome</keyword>
<name>A0ABP9R4D9_9PSEU</name>
<gene>
    <name evidence="3" type="ORF">GCM10023321_68910</name>
</gene>
<feature type="transmembrane region" description="Helical" evidence="2">
    <location>
        <begin position="179"/>
        <end position="202"/>
    </location>
</feature>
<keyword evidence="2" id="KW-0812">Transmembrane</keyword>
<feature type="transmembrane region" description="Helical" evidence="2">
    <location>
        <begin position="75"/>
        <end position="99"/>
    </location>
</feature>
<reference evidence="4" key="1">
    <citation type="journal article" date="2019" name="Int. J. Syst. Evol. Microbiol.">
        <title>The Global Catalogue of Microorganisms (GCM) 10K type strain sequencing project: providing services to taxonomists for standard genome sequencing and annotation.</title>
        <authorList>
            <consortium name="The Broad Institute Genomics Platform"/>
            <consortium name="The Broad Institute Genome Sequencing Center for Infectious Disease"/>
            <person name="Wu L."/>
            <person name="Ma J."/>
        </authorList>
    </citation>
    <scope>NUCLEOTIDE SEQUENCE [LARGE SCALE GENOMIC DNA]</scope>
    <source>
        <strain evidence="4">JCM 18303</strain>
    </source>
</reference>
<keyword evidence="2" id="KW-1133">Transmembrane helix</keyword>
<feature type="transmembrane region" description="Helical" evidence="2">
    <location>
        <begin position="153"/>
        <end position="173"/>
    </location>
</feature>
<evidence type="ECO:0000313" key="3">
    <source>
        <dbReference type="EMBL" id="GAA5170988.1"/>
    </source>
</evidence>
<dbReference type="Proteomes" id="UP001428817">
    <property type="component" value="Unassembled WGS sequence"/>
</dbReference>
<sequence>MPFVVLTGIGFWGLAGFIPPPDPSAGAVEIFDRFRENATGIRVGMAICIFAAAFLLPWGAAISAQIHRLEGRDPLLLWAFVAATGCIVLEFAFPSAFWVAAAYRLDVPQTVRALNDLAWLPWMIVCTGMFQMLILAAVTLADERADPVYPRWFGYYNLWSAFGVAPAGLLYVFQTGPFAWNGIFGFYVPAVTAFSWIVLSGVMTARAVRRQPGQPGQPEHPDDRIEERLRALERRADSGARGDQGDRAEMVPVAVEDAVERG</sequence>
<accession>A0ABP9R4D9</accession>
<dbReference type="EMBL" id="BAABJP010000045">
    <property type="protein sequence ID" value="GAA5170988.1"/>
    <property type="molecule type" value="Genomic_DNA"/>
</dbReference>
<organism evidence="3 4">
    <name type="scientific">Pseudonocardia eucalypti</name>
    <dbReference type="NCBI Taxonomy" id="648755"/>
    <lineage>
        <taxon>Bacteria</taxon>
        <taxon>Bacillati</taxon>
        <taxon>Actinomycetota</taxon>
        <taxon>Actinomycetes</taxon>
        <taxon>Pseudonocardiales</taxon>
        <taxon>Pseudonocardiaceae</taxon>
        <taxon>Pseudonocardia</taxon>
    </lineage>
</organism>
<proteinExistence type="predicted"/>
<feature type="transmembrane region" description="Helical" evidence="2">
    <location>
        <begin position="119"/>
        <end position="141"/>
    </location>
</feature>
<keyword evidence="2" id="KW-0472">Membrane</keyword>
<feature type="region of interest" description="Disordered" evidence="1">
    <location>
        <begin position="209"/>
        <end position="262"/>
    </location>
</feature>
<feature type="compositionally biased region" description="Basic and acidic residues" evidence="1">
    <location>
        <begin position="219"/>
        <end position="249"/>
    </location>
</feature>
<feature type="transmembrane region" description="Helical" evidence="2">
    <location>
        <begin position="43"/>
        <end position="63"/>
    </location>
</feature>
<evidence type="ECO:0000256" key="2">
    <source>
        <dbReference type="SAM" id="Phobius"/>
    </source>
</evidence>